<evidence type="ECO:0000313" key="2">
    <source>
        <dbReference type="Proteomes" id="UP000316128"/>
    </source>
</evidence>
<sequence>MSMHKIELTEWEREGLELHRLPIGKPSQLSDTFRVGVQFATRKTNETIVDLAKRNCALQAKIDSLMLEFCPKEMTQEQIERWGENQVVSTYSNKDVIEKIIEDPVVPPYTEFVKFR</sequence>
<gene>
    <name evidence="1" type="ORF">2L372D_114</name>
</gene>
<organism evidence="1 2">
    <name type="scientific">Aeromonas phage 2L372D</name>
    <dbReference type="NCBI Taxonomy" id="2588097"/>
    <lineage>
        <taxon>Viruses</taxon>
        <taxon>Duplodnaviria</taxon>
        <taxon>Heunggongvirae</taxon>
        <taxon>Uroviricota</taxon>
        <taxon>Caudoviricetes</taxon>
        <taxon>Plateaulakevirus</taxon>
        <taxon>Plateaulakevirus pv2L372D</taxon>
    </lineage>
</organism>
<protein>
    <submittedName>
        <fullName evidence="1">Uncharacterized protein</fullName>
    </submittedName>
</protein>
<dbReference type="EMBL" id="MK804893">
    <property type="protein sequence ID" value="QDB74028.1"/>
    <property type="molecule type" value="Genomic_DNA"/>
</dbReference>
<reference evidence="1 2" key="1">
    <citation type="submission" date="2019-04" db="EMBL/GenBank/DDBJ databases">
        <title>Nine Novel Phages from a Plateau Lake in Southwest China Provide Insights into Aeromonas Phage Diversity.</title>
        <authorList>
            <person name="Xiao W."/>
            <person name="Bai M."/>
            <person name="Wang Y."/>
            <person name="Cui X."/>
        </authorList>
    </citation>
    <scope>NUCLEOTIDE SEQUENCE [LARGE SCALE GENOMIC DNA]</scope>
</reference>
<evidence type="ECO:0000313" key="1">
    <source>
        <dbReference type="EMBL" id="QDB74028.1"/>
    </source>
</evidence>
<dbReference type="Proteomes" id="UP000316128">
    <property type="component" value="Segment"/>
</dbReference>
<name>A0A4Y5TXF8_9CAUD</name>
<accession>A0A4Y5TXF8</accession>
<proteinExistence type="predicted"/>
<keyword evidence="2" id="KW-1185">Reference proteome</keyword>